<dbReference type="Pfam" id="PF12849">
    <property type="entry name" value="PBP_like_2"/>
    <property type="match status" value="1"/>
</dbReference>
<dbReference type="RefSeq" id="WP_160352550.1">
    <property type="nucleotide sequence ID" value="NZ_SDWJ01000001.1"/>
</dbReference>
<dbReference type="EMBL" id="SDWJ01000001">
    <property type="protein sequence ID" value="MVZ96582.1"/>
    <property type="molecule type" value="Genomic_DNA"/>
</dbReference>
<accession>A0A6I4LT30</accession>
<proteinExistence type="inferred from homology"/>
<name>A0A6I4LT30_9SPHN</name>
<feature type="domain" description="PBP" evidence="3">
    <location>
        <begin position="90"/>
        <end position="479"/>
    </location>
</feature>
<dbReference type="InterPro" id="IPR050962">
    <property type="entry name" value="Phosphate-bind_PstS"/>
</dbReference>
<feature type="signal peptide" evidence="2">
    <location>
        <begin position="1"/>
        <end position="24"/>
    </location>
</feature>
<keyword evidence="2" id="KW-0732">Signal</keyword>
<dbReference type="SUPFAM" id="SSF53850">
    <property type="entry name" value="Periplasmic binding protein-like II"/>
    <property type="match status" value="1"/>
</dbReference>
<feature type="chain" id="PRO_5026247647" description="PBP domain-containing protein" evidence="2">
    <location>
        <begin position="25"/>
        <end position="670"/>
    </location>
</feature>
<evidence type="ECO:0000313" key="5">
    <source>
        <dbReference type="Proteomes" id="UP000471147"/>
    </source>
</evidence>
<evidence type="ECO:0000256" key="2">
    <source>
        <dbReference type="SAM" id="SignalP"/>
    </source>
</evidence>
<dbReference type="AlphaFoldDB" id="A0A6I4LT30"/>
<dbReference type="OrthoDB" id="9801510at2"/>
<comment type="caution">
    <text evidence="4">The sequence shown here is derived from an EMBL/GenBank/DDBJ whole genome shotgun (WGS) entry which is preliminary data.</text>
</comment>
<dbReference type="InterPro" id="IPR024370">
    <property type="entry name" value="PBP_domain"/>
</dbReference>
<sequence>MKISRIQLLVACAASSFVASAAHAQVAIPPVELRGAGATTVGDVAVRTLNCIGNPGAGLNPYGTNSNQLLTIAPGLYAPTAPTVSNPVHDCAAEEIQPAFEGKYIGTGSGAGRQIWRTFATNPPLTGAAGNVNPFGTWTNTQFAFSEAPVSVSDLSAYNATANNATNKAGPAIQVPFYVIPIAFAYNPVYGQNSTGAATVDMKFNVKVPASINGVVSGGLRLNRSAYCKIFNGEITNWNDAALKTLNSNQSLHDTVNDTLARWTAEGAPIRLIGRADRSGGSDVFTRAMAAQCDTFVATNKFDRAAELLPFDNTSAIDIRRLRPDTRYFPASATTNFSGTVQSLGGLVYDRVTDNICLWSEVNATTARCDATLAPGGVFTNAPTAGLFTVADGSSGVAEAIETTVNNTLINSTTAGIKLNGKLGYVGADFVKPVAGRNLFAAAVQSGTSASYVMPSALNAAAAFGTVLPPESTAASGAYSTLDPRTLGSVDPYLIIDPVTNPATPVSRANPLHWAAVLYNPNVPITSTLASPAKGYPVTGAAFMLTYTCFKGANPLVPGNNANRFGIVQFMATTFGKITKNSINGAVGANTFKGTGATSLGILSQSNTAVPSAGWQNAITDTFLKKGPTAVGALNLWIQDTYPTTATDVDNIDQAADSNNNPVCDPALGA</sequence>
<organism evidence="4 5">
    <name type="scientific">Sphingorhabdus profundilacus</name>
    <dbReference type="NCBI Taxonomy" id="2509718"/>
    <lineage>
        <taxon>Bacteria</taxon>
        <taxon>Pseudomonadati</taxon>
        <taxon>Pseudomonadota</taxon>
        <taxon>Alphaproteobacteria</taxon>
        <taxon>Sphingomonadales</taxon>
        <taxon>Sphingomonadaceae</taxon>
        <taxon>Sphingorhabdus</taxon>
    </lineage>
</organism>
<dbReference type="Gene3D" id="3.40.190.10">
    <property type="entry name" value="Periplasmic binding protein-like II"/>
    <property type="match status" value="2"/>
</dbReference>
<dbReference type="PANTHER" id="PTHR42996">
    <property type="entry name" value="PHOSPHATE-BINDING PROTEIN PSTS"/>
    <property type="match status" value="1"/>
</dbReference>
<evidence type="ECO:0000259" key="3">
    <source>
        <dbReference type="Pfam" id="PF12849"/>
    </source>
</evidence>
<comment type="similarity">
    <text evidence="1">Belongs to the PstS family.</text>
</comment>
<evidence type="ECO:0000313" key="4">
    <source>
        <dbReference type="EMBL" id="MVZ96582.1"/>
    </source>
</evidence>
<dbReference type="PANTHER" id="PTHR42996:SF1">
    <property type="entry name" value="PHOSPHATE-BINDING PROTEIN PSTS"/>
    <property type="match status" value="1"/>
</dbReference>
<protein>
    <recommendedName>
        <fullName evidence="3">PBP domain-containing protein</fullName>
    </recommendedName>
</protein>
<reference evidence="4 5" key="1">
    <citation type="submission" date="2019-01" db="EMBL/GenBank/DDBJ databases">
        <title>Sphingorhabdus lacus sp.nov., isolated from an oligotrophic freshwater lake.</title>
        <authorList>
            <person name="Park M."/>
        </authorList>
    </citation>
    <scope>NUCLEOTIDE SEQUENCE [LARGE SCALE GENOMIC DNA]</scope>
    <source>
        <strain evidence="4 5">IMCC26285</strain>
    </source>
</reference>
<dbReference type="Proteomes" id="UP000471147">
    <property type="component" value="Unassembled WGS sequence"/>
</dbReference>
<keyword evidence="5" id="KW-1185">Reference proteome</keyword>
<gene>
    <name evidence="4" type="ORF">EUU23_02540</name>
</gene>
<evidence type="ECO:0000256" key="1">
    <source>
        <dbReference type="ARBA" id="ARBA00008725"/>
    </source>
</evidence>